<protein>
    <submittedName>
        <fullName evidence="1">Uncharacterized protein</fullName>
    </submittedName>
</protein>
<organism evidence="1 2">
    <name type="scientific">Tritrichomonas musculus</name>
    <dbReference type="NCBI Taxonomy" id="1915356"/>
    <lineage>
        <taxon>Eukaryota</taxon>
        <taxon>Metamonada</taxon>
        <taxon>Parabasalia</taxon>
        <taxon>Tritrichomonadida</taxon>
        <taxon>Tritrichomonadidae</taxon>
        <taxon>Tritrichomonas</taxon>
    </lineage>
</organism>
<dbReference type="Proteomes" id="UP001470230">
    <property type="component" value="Unassembled WGS sequence"/>
</dbReference>
<sequence>MGNVCKYTLERPKGPEVNEVARGRNAPETSGRGSAEALRAEHLDNICKCTKYEQFGIVVIDFLDRDVIACYTKET</sequence>
<gene>
    <name evidence="1" type="ORF">M9Y10_028933</name>
</gene>
<dbReference type="EMBL" id="JAPFFF010000004">
    <property type="protein sequence ID" value="KAK8891713.1"/>
    <property type="molecule type" value="Genomic_DNA"/>
</dbReference>
<comment type="caution">
    <text evidence="1">The sequence shown here is derived from an EMBL/GenBank/DDBJ whole genome shotgun (WGS) entry which is preliminary data.</text>
</comment>
<accession>A0ABR2KKN1</accession>
<evidence type="ECO:0000313" key="1">
    <source>
        <dbReference type="EMBL" id="KAK8891713.1"/>
    </source>
</evidence>
<reference evidence="1 2" key="1">
    <citation type="submission" date="2024-04" db="EMBL/GenBank/DDBJ databases">
        <title>Tritrichomonas musculus Genome.</title>
        <authorList>
            <person name="Alves-Ferreira E."/>
            <person name="Grigg M."/>
            <person name="Lorenzi H."/>
            <person name="Galac M."/>
        </authorList>
    </citation>
    <scope>NUCLEOTIDE SEQUENCE [LARGE SCALE GENOMIC DNA]</scope>
    <source>
        <strain evidence="1 2">EAF2021</strain>
    </source>
</reference>
<evidence type="ECO:0000313" key="2">
    <source>
        <dbReference type="Proteomes" id="UP001470230"/>
    </source>
</evidence>
<keyword evidence="2" id="KW-1185">Reference proteome</keyword>
<proteinExistence type="predicted"/>
<name>A0ABR2KKN1_9EUKA</name>